<dbReference type="PROSITE" id="PS51885">
    <property type="entry name" value="NEPRILYSIN"/>
    <property type="match status" value="1"/>
</dbReference>
<dbReference type="Pfam" id="PF05649">
    <property type="entry name" value="Peptidase_M13_N"/>
    <property type="match status" value="1"/>
</dbReference>
<evidence type="ECO:0000259" key="9">
    <source>
        <dbReference type="Pfam" id="PF01431"/>
    </source>
</evidence>
<evidence type="ECO:0000256" key="7">
    <source>
        <dbReference type="ARBA" id="ARBA00022833"/>
    </source>
</evidence>
<evidence type="ECO:0000256" key="8">
    <source>
        <dbReference type="ARBA" id="ARBA00023049"/>
    </source>
</evidence>
<dbReference type="SUPFAM" id="SSF55486">
    <property type="entry name" value="Metalloproteases ('zincins'), catalytic domain"/>
    <property type="match status" value="1"/>
</dbReference>
<keyword evidence="8" id="KW-0482">Metalloprotease</keyword>
<dbReference type="RefSeq" id="XP_034105983.2">
    <property type="nucleotide sequence ID" value="XM_034250092.2"/>
</dbReference>
<dbReference type="AlphaFoldDB" id="A0A6P8X2P3"/>
<dbReference type="OrthoDB" id="8048565at2759"/>
<dbReference type="PANTHER" id="PTHR11733">
    <property type="entry name" value="ZINC METALLOPROTEASE FAMILY M13 NEPRILYSIN-RELATED"/>
    <property type="match status" value="1"/>
</dbReference>
<comment type="similarity">
    <text evidence="3">Belongs to the peptidase M13 family.</text>
</comment>
<evidence type="ECO:0000256" key="5">
    <source>
        <dbReference type="ARBA" id="ARBA00022723"/>
    </source>
</evidence>
<gene>
    <name evidence="12" type="primary">LOC117569077</name>
</gene>
<dbReference type="Pfam" id="PF01431">
    <property type="entry name" value="Peptidase_M13"/>
    <property type="match status" value="1"/>
</dbReference>
<dbReference type="InterPro" id="IPR000718">
    <property type="entry name" value="Peptidase_M13"/>
</dbReference>
<dbReference type="GeneID" id="117569077"/>
<proteinExistence type="inferred from homology"/>
<comment type="subcellular location">
    <subcellularLocation>
        <location evidence="2">Cell membrane</location>
        <topology evidence="2">Single-pass type II membrane protein</topology>
    </subcellularLocation>
</comment>
<evidence type="ECO:0000256" key="3">
    <source>
        <dbReference type="ARBA" id="ARBA00007357"/>
    </source>
</evidence>
<evidence type="ECO:0000256" key="6">
    <source>
        <dbReference type="ARBA" id="ARBA00022801"/>
    </source>
</evidence>
<keyword evidence="4" id="KW-0645">Protease</keyword>
<evidence type="ECO:0000256" key="1">
    <source>
        <dbReference type="ARBA" id="ARBA00001947"/>
    </source>
</evidence>
<evidence type="ECO:0000256" key="2">
    <source>
        <dbReference type="ARBA" id="ARBA00004401"/>
    </source>
</evidence>
<sequence length="616" mass="71256">MVSDRSVVTMNGLILFALSIVLISGLSEKEISMLTMRAIRANLNRRVQPCTSFWGYACGNWSSSYVDNFQLVEERYVRAMIPVLSGNYSKERMKAPRLMQKMSDYFQACTRDQPKVVELPQELRSANSEWTTAVAKLRKYGLNGVFFEETVDVAYNDSLRSVVQIKMPDSSFDLKPTAQFNRELFALRSRYRKEESKVESWTLLELKQQIPQINWQNYFNELLETELNETALRLEVSDVDYLRVMGELLQRSNKTQLEEYLCTRLVTLERAARSRTSTAAACINHMRALLPLGMNYIYDQFVYSSRSQDTPQLNEIFAGLRAMFGKYLDANRLQLSAEQLDYVRTKLMGIKLKIGNLPDPLISAEFFDTHYESANFSSSDFQHNLWQALRLRTRLQHAPLLQPAAALDVRSYYVNDDVFEARNAPYFEPERNTLTVPMIFMQFPLYDYRQHSIFRSSLMGFILGHEMSHAFEHEGILYDAAGNESPIGLRIRQLATFQAALKCAQQTRTVSLKERLADFNGLQLAYDTFFGLDHNSQQLVYRPYGFDREFVAPQLFHMNFAQFFCGRLPPAIGHDMDDVRVNEAERNLHQFAIDFKCRQQSAPQSMGCEMWRPIGQ</sequence>
<dbReference type="InterPro" id="IPR008753">
    <property type="entry name" value="Peptidase_M13_N"/>
</dbReference>
<dbReference type="GO" id="GO:0046872">
    <property type="term" value="F:metal ion binding"/>
    <property type="evidence" value="ECO:0007669"/>
    <property type="project" value="UniProtKB-KW"/>
</dbReference>
<reference evidence="12" key="1">
    <citation type="submission" date="2025-08" db="UniProtKB">
        <authorList>
            <consortium name="RefSeq"/>
        </authorList>
    </citation>
    <scope>IDENTIFICATION</scope>
    <source>
        <strain evidence="12">15112-1751.03</strain>
        <tissue evidence="12">Whole Adult</tissue>
    </source>
</reference>
<name>A0A6P8X2P3_DROAB</name>
<organism evidence="11 12">
    <name type="scientific">Drosophila albomicans</name>
    <name type="common">Fruit fly</name>
    <dbReference type="NCBI Taxonomy" id="7291"/>
    <lineage>
        <taxon>Eukaryota</taxon>
        <taxon>Metazoa</taxon>
        <taxon>Ecdysozoa</taxon>
        <taxon>Arthropoda</taxon>
        <taxon>Hexapoda</taxon>
        <taxon>Insecta</taxon>
        <taxon>Pterygota</taxon>
        <taxon>Neoptera</taxon>
        <taxon>Endopterygota</taxon>
        <taxon>Diptera</taxon>
        <taxon>Brachycera</taxon>
        <taxon>Muscomorpha</taxon>
        <taxon>Ephydroidea</taxon>
        <taxon>Drosophilidae</taxon>
        <taxon>Drosophila</taxon>
    </lineage>
</organism>
<dbReference type="InterPro" id="IPR018497">
    <property type="entry name" value="Peptidase_M13_C"/>
</dbReference>
<dbReference type="PANTHER" id="PTHR11733:SF241">
    <property type="entry name" value="GH26575P-RELATED"/>
    <property type="match status" value="1"/>
</dbReference>
<feature type="domain" description="Peptidase M13 N-terminal" evidence="10">
    <location>
        <begin position="191"/>
        <end position="355"/>
    </location>
</feature>
<evidence type="ECO:0000259" key="10">
    <source>
        <dbReference type="Pfam" id="PF05649"/>
    </source>
</evidence>
<feature type="domain" description="Peptidase M13 C-terminal" evidence="9">
    <location>
        <begin position="426"/>
        <end position="601"/>
    </location>
</feature>
<keyword evidence="5" id="KW-0479">Metal-binding</keyword>
<dbReference type="GO" id="GO:0016485">
    <property type="term" value="P:protein processing"/>
    <property type="evidence" value="ECO:0007669"/>
    <property type="project" value="TreeGrafter"/>
</dbReference>
<keyword evidence="7" id="KW-0862">Zinc</keyword>
<evidence type="ECO:0000256" key="4">
    <source>
        <dbReference type="ARBA" id="ARBA00022670"/>
    </source>
</evidence>
<dbReference type="GO" id="GO:0004222">
    <property type="term" value="F:metalloendopeptidase activity"/>
    <property type="evidence" value="ECO:0007669"/>
    <property type="project" value="InterPro"/>
</dbReference>
<dbReference type="InterPro" id="IPR024079">
    <property type="entry name" value="MetalloPept_cat_dom_sf"/>
</dbReference>
<keyword evidence="11" id="KW-1185">Reference proteome</keyword>
<keyword evidence="6" id="KW-0378">Hydrolase</keyword>
<accession>A0A6P8X2P3</accession>
<dbReference type="Gene3D" id="1.10.1380.10">
    <property type="entry name" value="Neutral endopeptidase , domain2"/>
    <property type="match status" value="2"/>
</dbReference>
<dbReference type="GO" id="GO:0005886">
    <property type="term" value="C:plasma membrane"/>
    <property type="evidence" value="ECO:0007669"/>
    <property type="project" value="UniProtKB-SubCell"/>
</dbReference>
<dbReference type="Proteomes" id="UP000515160">
    <property type="component" value="Chromosome 3"/>
</dbReference>
<dbReference type="Gene3D" id="3.40.390.10">
    <property type="entry name" value="Collagenase (Catalytic Domain)"/>
    <property type="match status" value="2"/>
</dbReference>
<evidence type="ECO:0000313" key="11">
    <source>
        <dbReference type="Proteomes" id="UP000515160"/>
    </source>
</evidence>
<dbReference type="InterPro" id="IPR042089">
    <property type="entry name" value="Peptidase_M13_dom_2"/>
</dbReference>
<evidence type="ECO:0000313" key="12">
    <source>
        <dbReference type="RefSeq" id="XP_034105983.2"/>
    </source>
</evidence>
<protein>
    <submittedName>
        <fullName evidence="12">Neprilysin</fullName>
    </submittedName>
</protein>
<comment type="cofactor">
    <cofactor evidence="1">
        <name>Zn(2+)</name>
        <dbReference type="ChEBI" id="CHEBI:29105"/>
    </cofactor>
</comment>